<name>A0A2W4WTV2_9CYAN</name>
<dbReference type="AlphaFoldDB" id="A0A2W4WTV2"/>
<reference evidence="3 4" key="2">
    <citation type="submission" date="2018-06" db="EMBL/GenBank/DDBJ databases">
        <title>Metagenomic assembly of (sub)arctic Cyanobacteria and their associated microbiome from non-axenic cultures.</title>
        <authorList>
            <person name="Baurain D."/>
        </authorList>
    </citation>
    <scope>NUCLEOTIDE SEQUENCE [LARGE SCALE GENOMIC DNA]</scope>
    <source>
        <strain evidence="3">ULC027bin1</strain>
    </source>
</reference>
<accession>A0A2W4WTV2</accession>
<evidence type="ECO:0000313" key="4">
    <source>
        <dbReference type="Proteomes" id="UP000249794"/>
    </source>
</evidence>
<organism evidence="3 4">
    <name type="scientific">Phormidesmis priestleyi</name>
    <dbReference type="NCBI Taxonomy" id="268141"/>
    <lineage>
        <taxon>Bacteria</taxon>
        <taxon>Bacillati</taxon>
        <taxon>Cyanobacteriota</taxon>
        <taxon>Cyanophyceae</taxon>
        <taxon>Leptolyngbyales</taxon>
        <taxon>Leptolyngbyaceae</taxon>
        <taxon>Phormidesmis</taxon>
    </lineage>
</organism>
<feature type="region of interest" description="Disordered" evidence="1">
    <location>
        <begin position="332"/>
        <end position="353"/>
    </location>
</feature>
<feature type="domain" description="DUF1565" evidence="2">
    <location>
        <begin position="104"/>
        <end position="330"/>
    </location>
</feature>
<dbReference type="Pfam" id="PF07602">
    <property type="entry name" value="DUF1565"/>
    <property type="match status" value="1"/>
</dbReference>
<sequence>MLMGRLIGHGLGEDMLGKQMLHKSALAATALKATVMATLTAGTLLLGAIPTLAQASQPIREQVSQNPIRQNWNLIAQSAPRTVAAGLSDRSAARYETIFVDAAAGSDAAQGLEGQPLRTVTRALEIASPNTVIVLAPGRYTQATGEVFPLQLKSGVTIQGTPGSRDRTAIIAGGGNFESLTRSKQNATILAEDRAGIAQIAVSNPNGYGVWVESASPTILETAFVGSRQAGLYVANGSPRVQGSYFSGNRVAGVIVFGVSSASIQSNIFDGTGDALRVMDGATPEIIGNRMTNNDAGLVLIGSALPVFRDNQVTGNRRNDVVEVAASAQNVSASAVAPEAETSASAPPTEQPVAINDSAINDSVNLSNPPIRPSISSTLVSAPVNQLASRTLPSLPVVQTRSEEIADLPPVSSPPQMASEPTVEADAAAGSNQIPDGAPGAALQALQSGLSTANSQGNSQANSQDAPQLIARDIPGPRILTDDQDPNNSVPSNLPAARPSAPSPPPINSVPVNVNRLAVPSASIPLGNGESNTAFLAPSNSIGGGGQFYLSRAQALGLHYRVFVEASDPSMQDEVRAVVPDAFRTNFEGRMMMQVGAFPTEDEAQARKQLLEDNNFNVRVEYLP</sequence>
<dbReference type="Proteomes" id="UP000249794">
    <property type="component" value="Unassembled WGS sequence"/>
</dbReference>
<proteinExistence type="predicted"/>
<feature type="region of interest" description="Disordered" evidence="1">
    <location>
        <begin position="406"/>
        <end position="440"/>
    </location>
</feature>
<reference evidence="4" key="1">
    <citation type="submission" date="2018-04" db="EMBL/GenBank/DDBJ databases">
        <authorList>
            <person name="Cornet L."/>
        </authorList>
    </citation>
    <scope>NUCLEOTIDE SEQUENCE [LARGE SCALE GENOMIC DNA]</scope>
</reference>
<dbReference type="Gene3D" id="2.160.20.10">
    <property type="entry name" value="Single-stranded right-handed beta-helix, Pectin lyase-like"/>
    <property type="match status" value="1"/>
</dbReference>
<feature type="compositionally biased region" description="Low complexity" evidence="1">
    <location>
        <begin position="491"/>
        <end position="500"/>
    </location>
</feature>
<feature type="region of interest" description="Disordered" evidence="1">
    <location>
        <begin position="476"/>
        <end position="508"/>
    </location>
</feature>
<comment type="caution">
    <text evidence="3">The sequence shown here is derived from an EMBL/GenBank/DDBJ whole genome shotgun (WGS) entry which is preliminary data.</text>
</comment>
<evidence type="ECO:0000259" key="2">
    <source>
        <dbReference type="Pfam" id="PF07602"/>
    </source>
</evidence>
<evidence type="ECO:0000256" key="1">
    <source>
        <dbReference type="SAM" id="MobiDB-lite"/>
    </source>
</evidence>
<gene>
    <name evidence="3" type="ORF">DCF15_20080</name>
</gene>
<evidence type="ECO:0000313" key="3">
    <source>
        <dbReference type="EMBL" id="PZO46597.1"/>
    </source>
</evidence>
<dbReference type="SUPFAM" id="SSF51126">
    <property type="entry name" value="Pectin lyase-like"/>
    <property type="match status" value="1"/>
</dbReference>
<feature type="compositionally biased region" description="Low complexity" evidence="1">
    <location>
        <begin position="332"/>
        <end position="348"/>
    </location>
</feature>
<protein>
    <recommendedName>
        <fullName evidence="2">DUF1565 domain-containing protein</fullName>
    </recommendedName>
</protein>
<dbReference type="EMBL" id="QBMP01000303">
    <property type="protein sequence ID" value="PZO46597.1"/>
    <property type="molecule type" value="Genomic_DNA"/>
</dbReference>
<dbReference type="InterPro" id="IPR011459">
    <property type="entry name" value="DUF1565"/>
</dbReference>
<dbReference type="InterPro" id="IPR011050">
    <property type="entry name" value="Pectin_lyase_fold/virulence"/>
</dbReference>
<dbReference type="InterPro" id="IPR012334">
    <property type="entry name" value="Pectin_lyas_fold"/>
</dbReference>